<evidence type="ECO:0000313" key="4">
    <source>
        <dbReference type="Proteomes" id="UP000192674"/>
    </source>
</evidence>
<dbReference type="OrthoDB" id="4717855at2"/>
<gene>
    <name evidence="3" type="ORF">SAMN05661093_05964</name>
</gene>
<keyword evidence="1" id="KW-1133">Transmembrane helix</keyword>
<name>A0A1W2FAL2_KIBAR</name>
<organism evidence="3 4">
    <name type="scientific">Kibdelosporangium aridum</name>
    <dbReference type="NCBI Taxonomy" id="2030"/>
    <lineage>
        <taxon>Bacteria</taxon>
        <taxon>Bacillati</taxon>
        <taxon>Actinomycetota</taxon>
        <taxon>Actinomycetes</taxon>
        <taxon>Pseudonocardiales</taxon>
        <taxon>Pseudonocardiaceae</taxon>
        <taxon>Kibdelosporangium</taxon>
    </lineage>
</organism>
<dbReference type="RefSeq" id="WP_084430161.1">
    <property type="nucleotide sequence ID" value="NZ_FWXV01000005.1"/>
</dbReference>
<feature type="chain" id="PRO_5013389048" description="CopC domain-containing protein" evidence="2">
    <location>
        <begin position="21"/>
        <end position="174"/>
    </location>
</feature>
<feature type="transmembrane region" description="Helical" evidence="1">
    <location>
        <begin position="139"/>
        <end position="161"/>
    </location>
</feature>
<proteinExistence type="predicted"/>
<keyword evidence="4" id="KW-1185">Reference proteome</keyword>
<sequence length="174" mass="18887">MRAFILALTVMFLAAAPAYAAPPPVEVVHTENVQVGPYDVRASFSEWPLRAERSLDFTFLPDGDITGHRGTLRLVGPTISGDEERLARHPRSRSEWGLDIRALPEEGVWKLEFAVDGPKGPGNGVLAVAVGPRPGPPALLSWTLGLGPVIIGGIAALVVWIRGRGRRRADIWTW</sequence>
<dbReference type="EMBL" id="FWXV01000005">
    <property type="protein sequence ID" value="SMD18923.1"/>
    <property type="molecule type" value="Genomic_DNA"/>
</dbReference>
<dbReference type="Proteomes" id="UP000192674">
    <property type="component" value="Unassembled WGS sequence"/>
</dbReference>
<evidence type="ECO:0000313" key="3">
    <source>
        <dbReference type="EMBL" id="SMD18923.1"/>
    </source>
</evidence>
<evidence type="ECO:0000256" key="2">
    <source>
        <dbReference type="SAM" id="SignalP"/>
    </source>
</evidence>
<evidence type="ECO:0008006" key="5">
    <source>
        <dbReference type="Google" id="ProtNLM"/>
    </source>
</evidence>
<reference evidence="3 4" key="1">
    <citation type="submission" date="2017-04" db="EMBL/GenBank/DDBJ databases">
        <authorList>
            <person name="Afonso C.L."/>
            <person name="Miller P.J."/>
            <person name="Scott M.A."/>
            <person name="Spackman E."/>
            <person name="Goraichik I."/>
            <person name="Dimitrov K.M."/>
            <person name="Suarez D.L."/>
            <person name="Swayne D.E."/>
        </authorList>
    </citation>
    <scope>NUCLEOTIDE SEQUENCE [LARGE SCALE GENOMIC DNA]</scope>
    <source>
        <strain evidence="3 4">DSM 43828</strain>
    </source>
</reference>
<evidence type="ECO:0000256" key="1">
    <source>
        <dbReference type="SAM" id="Phobius"/>
    </source>
</evidence>
<keyword evidence="1" id="KW-0812">Transmembrane</keyword>
<keyword evidence="1" id="KW-0472">Membrane</keyword>
<dbReference type="AlphaFoldDB" id="A0A1W2FAL2"/>
<keyword evidence="2" id="KW-0732">Signal</keyword>
<protein>
    <recommendedName>
        <fullName evidence="5">CopC domain-containing protein</fullName>
    </recommendedName>
</protein>
<accession>A0A1W2FAL2</accession>
<feature type="signal peptide" evidence="2">
    <location>
        <begin position="1"/>
        <end position="20"/>
    </location>
</feature>